<evidence type="ECO:0000313" key="2">
    <source>
        <dbReference type="Proteomes" id="UP000234914"/>
    </source>
</evidence>
<proteinExistence type="predicted"/>
<keyword evidence="1" id="KW-0548">Nucleotidyltransferase</keyword>
<evidence type="ECO:0000313" key="1">
    <source>
        <dbReference type="EMBL" id="PKZ67844.1"/>
    </source>
</evidence>
<dbReference type="PANTHER" id="PTHR21485:SF6">
    <property type="entry name" value="N-ACYLNEURAMINATE CYTIDYLYLTRANSFERASE-RELATED"/>
    <property type="match status" value="1"/>
</dbReference>
<accession>A0A2I1RFD6</accession>
<dbReference type="NCBIfam" id="TIGR03584">
    <property type="entry name" value="PseF"/>
    <property type="match status" value="1"/>
</dbReference>
<dbReference type="SUPFAM" id="SSF53448">
    <property type="entry name" value="Nucleotide-diphospho-sugar transferases"/>
    <property type="match status" value="1"/>
</dbReference>
<dbReference type="InterPro" id="IPR029044">
    <property type="entry name" value="Nucleotide-diphossugar_trans"/>
</dbReference>
<dbReference type="InterPro" id="IPR050793">
    <property type="entry name" value="CMP-NeuNAc_synthase"/>
</dbReference>
<dbReference type="AlphaFoldDB" id="A0A2I1RFD6"/>
<sequence>MMKVCIIPARGGSKRIPRKNIKDFCGKPMLARAIETAKNSQLFEQIIVSTDDGAIADIAQQHGATVIQRPAELADDYATTAAVIRHVLQHVPEARHICCLYPCTPLLKPQYLTDSFERWQSSNNLYCFPVLEFESNVLRSLKLSDTGEVSSMFSQHELTRTQDLPQAYFDAGQFYWGSREAWLGEDKIHNHALGYVLPKYSVVDIDDENDWRFAERLYQAQLALA</sequence>
<dbReference type="Proteomes" id="UP000234914">
    <property type="component" value="Unassembled WGS sequence"/>
</dbReference>
<dbReference type="Pfam" id="PF02348">
    <property type="entry name" value="CTP_transf_3"/>
    <property type="match status" value="1"/>
</dbReference>
<comment type="caution">
    <text evidence="1">The sequence shown here is derived from an EMBL/GenBank/DDBJ whole genome shotgun (WGS) entry which is preliminary data.</text>
</comment>
<dbReference type="CDD" id="cd02513">
    <property type="entry name" value="CMP-NeuAc_Synthase"/>
    <property type="match status" value="1"/>
</dbReference>
<dbReference type="GO" id="GO:0008781">
    <property type="term" value="F:N-acylneuraminate cytidylyltransferase activity"/>
    <property type="evidence" value="ECO:0007669"/>
    <property type="project" value="TreeGrafter"/>
</dbReference>
<protein>
    <submittedName>
        <fullName evidence="1">Pseudaminic acid cytidylyltransferase</fullName>
    </submittedName>
</protein>
<reference evidence="1 2" key="1">
    <citation type="submission" date="2017-12" db="EMBL/GenBank/DDBJ databases">
        <title>Phylogenetic diversity of female urinary microbiome.</title>
        <authorList>
            <person name="Thomas-White K."/>
            <person name="Wolfe A.J."/>
        </authorList>
    </citation>
    <scope>NUCLEOTIDE SEQUENCE [LARGE SCALE GENOMIC DNA]</scope>
    <source>
        <strain evidence="1 2">UMB0416</strain>
    </source>
</reference>
<keyword evidence="1" id="KW-0808">Transferase</keyword>
<dbReference type="InterPro" id="IPR020039">
    <property type="entry name" value="PseF"/>
</dbReference>
<gene>
    <name evidence="1" type="primary">pseF</name>
    <name evidence="1" type="ORF">CYJ96_11620</name>
</gene>
<name>A0A2I1RFD6_FAUOS</name>
<dbReference type="InterPro" id="IPR003329">
    <property type="entry name" value="Cytidylyl_trans"/>
</dbReference>
<organism evidence="1 2">
    <name type="scientific">Faucicola osloensis</name>
    <name type="common">Moraxella osloensis</name>
    <dbReference type="NCBI Taxonomy" id="34062"/>
    <lineage>
        <taxon>Bacteria</taxon>
        <taxon>Pseudomonadati</taxon>
        <taxon>Pseudomonadota</taxon>
        <taxon>Gammaproteobacteria</taxon>
        <taxon>Moraxellales</taxon>
        <taxon>Moraxellaceae</taxon>
        <taxon>Faucicola</taxon>
    </lineage>
</organism>
<dbReference type="PANTHER" id="PTHR21485">
    <property type="entry name" value="HAD SUPERFAMILY MEMBERS CMAS AND KDSC"/>
    <property type="match status" value="1"/>
</dbReference>
<dbReference type="Gene3D" id="3.90.550.10">
    <property type="entry name" value="Spore Coat Polysaccharide Biosynthesis Protein SpsA, Chain A"/>
    <property type="match status" value="1"/>
</dbReference>
<dbReference type="EMBL" id="PKJS01000020">
    <property type="protein sequence ID" value="PKZ67844.1"/>
    <property type="molecule type" value="Genomic_DNA"/>
</dbReference>